<keyword evidence="1" id="KW-0547">Nucleotide-binding</keyword>
<dbReference type="InterPro" id="IPR027417">
    <property type="entry name" value="P-loop_NTPase"/>
</dbReference>
<dbReference type="Gene3D" id="3.40.1440.60">
    <property type="entry name" value="PriA, 3(prime) DNA-binding domain"/>
    <property type="match status" value="1"/>
</dbReference>
<keyword evidence="6" id="KW-1185">Reference proteome</keyword>
<dbReference type="InterPro" id="IPR042115">
    <property type="entry name" value="PriA_3primeBD_sf"/>
</dbReference>
<evidence type="ECO:0000259" key="4">
    <source>
        <dbReference type="Pfam" id="PF17764"/>
    </source>
</evidence>
<evidence type="ECO:0000256" key="1">
    <source>
        <dbReference type="ARBA" id="ARBA00022741"/>
    </source>
</evidence>
<dbReference type="GO" id="GO:0043138">
    <property type="term" value="F:3'-5' DNA helicase activity"/>
    <property type="evidence" value="ECO:0007669"/>
    <property type="project" value="TreeGrafter"/>
</dbReference>
<dbReference type="RefSeq" id="WP_147782325.1">
    <property type="nucleotide sequence ID" value="NZ_VRMG01000004.1"/>
</dbReference>
<dbReference type="InterPro" id="IPR041222">
    <property type="entry name" value="PriA_3primeBD"/>
</dbReference>
<protein>
    <submittedName>
        <fullName evidence="5">Primosomal protein N</fullName>
    </submittedName>
</protein>
<proteinExistence type="predicted"/>
<feature type="domain" description="Primosomal protein N' 3' DNA-binding" evidence="4">
    <location>
        <begin position="9"/>
        <end position="110"/>
    </location>
</feature>
<name>A0A5C8UUU8_9MICO</name>
<dbReference type="Proteomes" id="UP000321379">
    <property type="component" value="Unassembled WGS sequence"/>
</dbReference>
<dbReference type="AlphaFoldDB" id="A0A5C8UUU8"/>
<gene>
    <name evidence="5" type="ORF">FVP33_03910</name>
</gene>
<dbReference type="GO" id="GO:0003677">
    <property type="term" value="F:DNA binding"/>
    <property type="evidence" value="ECO:0007669"/>
    <property type="project" value="UniProtKB-KW"/>
</dbReference>
<dbReference type="PANTHER" id="PTHR30580">
    <property type="entry name" value="PRIMOSOMAL PROTEIN N"/>
    <property type="match status" value="1"/>
</dbReference>
<dbReference type="GO" id="GO:0005524">
    <property type="term" value="F:ATP binding"/>
    <property type="evidence" value="ECO:0007669"/>
    <property type="project" value="UniProtKB-KW"/>
</dbReference>
<dbReference type="GO" id="GO:0006270">
    <property type="term" value="P:DNA replication initiation"/>
    <property type="evidence" value="ECO:0007669"/>
    <property type="project" value="TreeGrafter"/>
</dbReference>
<dbReference type="EMBL" id="VRMG01000004">
    <property type="protein sequence ID" value="TXN32076.1"/>
    <property type="molecule type" value="Genomic_DNA"/>
</dbReference>
<evidence type="ECO:0000256" key="3">
    <source>
        <dbReference type="ARBA" id="ARBA00023125"/>
    </source>
</evidence>
<organism evidence="5 6">
    <name type="scientific">Lacisediminihabitans profunda</name>
    <dbReference type="NCBI Taxonomy" id="2594790"/>
    <lineage>
        <taxon>Bacteria</taxon>
        <taxon>Bacillati</taxon>
        <taxon>Actinomycetota</taxon>
        <taxon>Actinomycetes</taxon>
        <taxon>Micrococcales</taxon>
        <taxon>Microbacteriaceae</taxon>
        <taxon>Lacisediminihabitans</taxon>
    </lineage>
</organism>
<evidence type="ECO:0000256" key="2">
    <source>
        <dbReference type="ARBA" id="ARBA00022840"/>
    </source>
</evidence>
<reference evidence="5 6" key="1">
    <citation type="submission" date="2019-08" db="EMBL/GenBank/DDBJ databases">
        <title>Bacterial whole genome sequence for Glaciihabitans sp. CHu50b-6-2.</title>
        <authorList>
            <person name="Jin L."/>
        </authorList>
    </citation>
    <scope>NUCLEOTIDE SEQUENCE [LARGE SCALE GENOMIC DNA]</scope>
    <source>
        <strain evidence="5 6">CHu50b-6-2</strain>
    </source>
</reference>
<evidence type="ECO:0000313" key="6">
    <source>
        <dbReference type="Proteomes" id="UP000321379"/>
    </source>
</evidence>
<keyword evidence="3" id="KW-0238">DNA-binding</keyword>
<dbReference type="Pfam" id="PF17764">
    <property type="entry name" value="PriA_3primeBD"/>
    <property type="match status" value="1"/>
</dbReference>
<keyword evidence="2" id="KW-0067">ATP-binding</keyword>
<dbReference type="NCBIfam" id="NF011453">
    <property type="entry name" value="PRK14873.1-3"/>
    <property type="match status" value="1"/>
</dbReference>
<dbReference type="GO" id="GO:0006302">
    <property type="term" value="P:double-strand break repair"/>
    <property type="evidence" value="ECO:0007669"/>
    <property type="project" value="TreeGrafter"/>
</dbReference>
<dbReference type="PANTHER" id="PTHR30580:SF0">
    <property type="entry name" value="PRIMOSOMAL PROTEIN N"/>
    <property type="match status" value="1"/>
</dbReference>
<comment type="caution">
    <text evidence="5">The sequence shown here is derived from an EMBL/GenBank/DDBJ whole genome shotgun (WGS) entry which is preliminary data.</text>
</comment>
<dbReference type="GO" id="GO:0006310">
    <property type="term" value="P:DNA recombination"/>
    <property type="evidence" value="ECO:0007669"/>
    <property type="project" value="TreeGrafter"/>
</dbReference>
<evidence type="ECO:0000313" key="5">
    <source>
        <dbReference type="EMBL" id="TXN32076.1"/>
    </source>
</evidence>
<dbReference type="Gene3D" id="3.40.50.300">
    <property type="entry name" value="P-loop containing nucleotide triphosphate hydrolases"/>
    <property type="match status" value="1"/>
</dbReference>
<sequence length="663" mass="70174">MSASARVARVLIDSPLPQLDRLFDYRIPPELIAEAVPGVRVKVPLRSAGRVADGMIVEVGDAGGYTGVLSDLDSVVSPVRILTPEVWSLARRLADRAAGNASDIVRLAVPKRQVRVEKAWLAGESVEPAEPVHTVAVPGFDTARFESALAGGERLTVDSVPVVVEVPGGRWVGHWATEMAAAATLALARGGSAILCVPDYRDQEQLVAALEAVLPAERVVHLDARQSNPDRYRAVLACLGETPLAIVGNRSVVYAPAARLGLIAIWDDGDPLHVEPLSPYVHARDAALVRQEQQGSALIFFGHARSTEVERLVELGWLGEVGPERSYQPRVIPTSQQAGQDRLAARARIPSSAWREARSALEHGPVLVQVARPGYAPRLSCGTCGQTARCAKCDGPLGLRSARAVPSCGWCGAIAAAWACGNCEGTKLRLVGQGAGRTAEDLGRAFPGVRVIIADGERPILTVGSEPALIIATRGAEPVAAGGYRAVLLLDGERMIARESLRVGEDCLRWWCNAVALAAPGATSVLVGVGGALASALATWRRSDYARSELADRRRLRFPPAVRVATVSGGEDDVQRAVESIAGIERVDVLGPVELAAGGVRAIVRFDYGEGAPVASALRAEVIRNATNRRKRAGGAAGRAPLPTLKVRFDDALSFDNTEQVLG</sequence>
<accession>A0A5C8UUU8</accession>